<evidence type="ECO:0000256" key="2">
    <source>
        <dbReference type="SAM" id="MobiDB-lite"/>
    </source>
</evidence>
<dbReference type="InterPro" id="IPR050772">
    <property type="entry name" value="Hydratase-Decarb/MhpD_sf"/>
</dbReference>
<name>A0ABT6LTM0_9ACTN</name>
<evidence type="ECO:0000256" key="1">
    <source>
        <dbReference type="ARBA" id="ARBA00023239"/>
    </source>
</evidence>
<dbReference type="Gene3D" id="3.90.850.10">
    <property type="entry name" value="Fumarylacetoacetase-like, C-terminal domain"/>
    <property type="match status" value="1"/>
</dbReference>
<proteinExistence type="predicted"/>
<comment type="caution">
    <text evidence="4">The sequence shown here is derived from an EMBL/GenBank/DDBJ whole genome shotgun (WGS) entry which is preliminary data.</text>
</comment>
<dbReference type="RefSeq" id="WP_280879967.1">
    <property type="nucleotide sequence ID" value="NZ_JARXVH010000011.1"/>
</dbReference>
<dbReference type="EC" id="4.2.1.80" evidence="4"/>
<dbReference type="SUPFAM" id="SSF56529">
    <property type="entry name" value="FAH"/>
    <property type="match status" value="1"/>
</dbReference>
<gene>
    <name evidence="4" type="ORF">M2283_006473</name>
</gene>
<dbReference type="EMBL" id="JARXVH010000011">
    <property type="protein sequence ID" value="MDH6219139.1"/>
    <property type="molecule type" value="Genomic_DNA"/>
</dbReference>
<dbReference type="InterPro" id="IPR036663">
    <property type="entry name" value="Fumarylacetoacetase_C_sf"/>
</dbReference>
<dbReference type="Pfam" id="PF01557">
    <property type="entry name" value="FAA_hydrolase"/>
    <property type="match status" value="1"/>
</dbReference>
<dbReference type="PANTHER" id="PTHR30143">
    <property type="entry name" value="ACID HYDRATASE"/>
    <property type="match status" value="1"/>
</dbReference>
<dbReference type="Proteomes" id="UP001160499">
    <property type="component" value="Unassembled WGS sequence"/>
</dbReference>
<reference evidence="4 5" key="1">
    <citation type="submission" date="2023-04" db="EMBL/GenBank/DDBJ databases">
        <title>Forest soil microbial communities from Buena Vista Peninsula, Colon Province, Panama.</title>
        <authorList>
            <person name="Bouskill N."/>
        </authorList>
    </citation>
    <scope>NUCLEOTIDE SEQUENCE [LARGE SCALE GENOMIC DNA]</scope>
    <source>
        <strain evidence="4 5">GGS1</strain>
    </source>
</reference>
<dbReference type="InterPro" id="IPR011234">
    <property type="entry name" value="Fumarylacetoacetase-like_C"/>
</dbReference>
<dbReference type="GO" id="GO:0008684">
    <property type="term" value="F:2-oxopent-4-enoate hydratase activity"/>
    <property type="evidence" value="ECO:0007669"/>
    <property type="project" value="UniProtKB-EC"/>
</dbReference>
<feature type="domain" description="Fumarylacetoacetase-like C-terminal" evidence="3">
    <location>
        <begin position="93"/>
        <end position="266"/>
    </location>
</feature>
<evidence type="ECO:0000313" key="4">
    <source>
        <dbReference type="EMBL" id="MDH6219139.1"/>
    </source>
</evidence>
<keyword evidence="1 4" id="KW-0456">Lyase</keyword>
<sequence>MPTPPSADRPTAAVVKAADTLAEAARTGVPCPAVRSLLPDGDIAAAYDVQRLNVARTLEQRGSRVVGRKIGLTSPAVQRQLGVDQPDFGALLTDMAVPDGGTVPAGRLLQPKVEAEVALVLGADLPDTRITVADVLRAVDFALPALEIVDSRIDGWDITLVDTVADNASSGLFVLGTSPVPLTALDTRGVRMTLSRAGEQVSTGTGADCLGGPLNAAVWLASTLAAAGDPLRAGDVVLTGALGPMVAVNPGDAFEAHISGLGSVRVAFAAAEASTDAGSDVGSEVRPDTGSETGASSEGDRR</sequence>
<evidence type="ECO:0000259" key="3">
    <source>
        <dbReference type="Pfam" id="PF01557"/>
    </source>
</evidence>
<dbReference type="PANTHER" id="PTHR30143:SF0">
    <property type="entry name" value="2-KETO-4-PENTENOATE HYDRATASE"/>
    <property type="match status" value="1"/>
</dbReference>
<organism evidence="4 5">
    <name type="scientific">Streptomyces pseudovenezuelae</name>
    <dbReference type="NCBI Taxonomy" id="67350"/>
    <lineage>
        <taxon>Bacteria</taxon>
        <taxon>Bacillati</taxon>
        <taxon>Actinomycetota</taxon>
        <taxon>Actinomycetes</taxon>
        <taxon>Kitasatosporales</taxon>
        <taxon>Streptomycetaceae</taxon>
        <taxon>Streptomyces</taxon>
        <taxon>Streptomyces aurantiacus group</taxon>
    </lineage>
</organism>
<keyword evidence="5" id="KW-1185">Reference proteome</keyword>
<protein>
    <submittedName>
        <fullName evidence="4">2-keto-4-pentenoate hydratase</fullName>
        <ecNumber evidence="4">4.2.1.80</ecNumber>
    </submittedName>
</protein>
<accession>A0ABT6LTM0</accession>
<evidence type="ECO:0000313" key="5">
    <source>
        <dbReference type="Proteomes" id="UP001160499"/>
    </source>
</evidence>
<feature type="region of interest" description="Disordered" evidence="2">
    <location>
        <begin position="274"/>
        <end position="302"/>
    </location>
</feature>